<dbReference type="InterPro" id="IPR008969">
    <property type="entry name" value="CarboxyPept-like_regulatory"/>
</dbReference>
<dbReference type="RefSeq" id="WP_316981970.1">
    <property type="nucleotide sequence ID" value="NZ_CP136521.1"/>
</dbReference>
<dbReference type="NCBIfam" id="TIGR04057">
    <property type="entry name" value="SusC_RagA_signa"/>
    <property type="match status" value="1"/>
</dbReference>
<dbReference type="GO" id="GO:0009279">
    <property type="term" value="C:cell outer membrane"/>
    <property type="evidence" value="ECO:0007669"/>
    <property type="project" value="UniProtKB-SubCell"/>
</dbReference>
<evidence type="ECO:0000259" key="8">
    <source>
        <dbReference type="Pfam" id="PF07715"/>
    </source>
</evidence>
<reference evidence="10" key="1">
    <citation type="submission" date="2024-06" db="EMBL/GenBank/DDBJ databases">
        <title>Hwangdonia haimaensis gen. nov., sp. nov., a member of the family Flavobacteriaceae isolated from the haima cold seep.</title>
        <authorList>
            <person name="Li J."/>
        </authorList>
    </citation>
    <scope>NUCLEOTIDE SEQUENCE [LARGE SCALE GENOMIC DNA]</scope>
    <source>
        <strain evidence="10">SCSIO 19198</strain>
    </source>
</reference>
<evidence type="ECO:0000256" key="3">
    <source>
        <dbReference type="ARBA" id="ARBA00022452"/>
    </source>
</evidence>
<dbReference type="Pfam" id="PF13715">
    <property type="entry name" value="CarbopepD_reg_2"/>
    <property type="match status" value="1"/>
</dbReference>
<evidence type="ECO:0000256" key="1">
    <source>
        <dbReference type="ARBA" id="ARBA00004571"/>
    </source>
</evidence>
<accession>A0AA97HNN8</accession>
<dbReference type="NCBIfam" id="TIGR04056">
    <property type="entry name" value="OMP_RagA_SusC"/>
    <property type="match status" value="1"/>
</dbReference>
<evidence type="ECO:0000256" key="5">
    <source>
        <dbReference type="ARBA" id="ARBA00023136"/>
    </source>
</evidence>
<keyword evidence="3 7" id="KW-1134">Transmembrane beta strand</keyword>
<evidence type="ECO:0000256" key="6">
    <source>
        <dbReference type="ARBA" id="ARBA00023237"/>
    </source>
</evidence>
<organism evidence="9 10">
    <name type="scientific">Hwangdonia lutea</name>
    <dbReference type="NCBI Taxonomy" id="3075823"/>
    <lineage>
        <taxon>Bacteria</taxon>
        <taxon>Pseudomonadati</taxon>
        <taxon>Bacteroidota</taxon>
        <taxon>Flavobacteriia</taxon>
        <taxon>Flavobacteriales</taxon>
        <taxon>Flavobacteriaceae</taxon>
        <taxon>Hwangdonia</taxon>
    </lineage>
</organism>
<dbReference type="PROSITE" id="PS52016">
    <property type="entry name" value="TONB_DEPENDENT_REC_3"/>
    <property type="match status" value="1"/>
</dbReference>
<dbReference type="Gene3D" id="2.170.130.10">
    <property type="entry name" value="TonB-dependent receptor, plug domain"/>
    <property type="match status" value="1"/>
</dbReference>
<dbReference type="Pfam" id="PF07715">
    <property type="entry name" value="Plug"/>
    <property type="match status" value="1"/>
</dbReference>
<dbReference type="SUPFAM" id="SSF49464">
    <property type="entry name" value="Carboxypeptidase regulatory domain-like"/>
    <property type="match status" value="1"/>
</dbReference>
<protein>
    <submittedName>
        <fullName evidence="9">SusC/RagA family TonB-linked outer membrane protein</fullName>
    </submittedName>
</protein>
<dbReference type="InterPro" id="IPR037066">
    <property type="entry name" value="Plug_dom_sf"/>
</dbReference>
<comment type="similarity">
    <text evidence="7">Belongs to the TonB-dependent receptor family.</text>
</comment>
<dbReference type="InterPro" id="IPR023997">
    <property type="entry name" value="TonB-dep_OMP_SusC/RagA_CS"/>
</dbReference>
<proteinExistence type="inferred from homology"/>
<dbReference type="InterPro" id="IPR012910">
    <property type="entry name" value="Plug_dom"/>
</dbReference>
<sequence length="1131" mass="125143">MRTFIFLLCSLSFGLSSVDIFSQNTKIEITDDTTLTVDQVFKIIKRQTDYRFIYQEDMFKNFPKVFIKKGVIQANQLLDKSLKEGDFIFSIAANNTIIIKAKEEPVIEGVQTKVVKGVVTDGQLPLPGASVIIKGTQIGTQTDFDGNYSIEANEGDILVFSYVGMTTKEIQVGASNTINVSMDVDTAVLDEVIVVAYGTANKADFTGSATQLNSEALSKITVANVSAAIEGASAGVSVTAAGGQPGQGQDIRIRGFGSFSADSSPLYVVDGIPFYASINSINPADIESLTILKDASSTALYGNKAANGVVLITTKKGKNKKGQFTLNASTSIVDRAIPEYERLDSDTYYEIMWESMRNSQAIPGVDSPADVAAANAFASSNIITELLNNPYNVPDDQIVGTDGNINPNARLLYNDVDWVDAITRLGIRHNYDVNYQGGTEESDFYVSLGYLDEEGYIKKSDFERFSGRINANYQANDWLKTGLNIAVTTSKGNQAQTGSTQSNSFVNPVRFARGVAPIYPIYQHDAAGNFILDENGNRLYDLDDNRPSGASGGRHILAEIDYNDDIDEITSVSGKTYFDINFTQDLMLTVNASWNQRHWYTTDFENKFVGDGAPGGRASRRYNRRTTLGFNQLLNYTKSFGDHNFKLLAAHESLQLKVNNFTGSRSQLIADGNTELINFVTTTNLESATDLLRDESYFGRFNYDFDGKYFLSASYRTDGTSKFASDVRWGEFWSLGLAWRLERESFIENIDAINLLKLRASYGELGNNSGIGWYAYQGLYDLDFNNQSESGFLQASLEAPLLEWEASETYDIALEFGLWNRLNGTVEYYNRESANLLFDVPLPLSSGSEDIPRNIGTLYNRGFEVSLDYDVVKNDNFNWNIGVNATTIKNEFTKLPQDEIINGSKKLMVGRSIYDYWLKDWYGVDPADGAALYTATQDAIDANGSDIRVVDGNTLTTNQANAQFHYAGTAIPDLTGAINNSFRYKNFNLSFLFTYQIGGESIDYNYQGIMSSGGYGRSKSVDILDRWQQPGDITNVPRLDASQTTNFNATSDRWLVDASFLNMKRINFSYNLPSDFISAIGINTAELYLSAENVFSINARKGLNIQQNFSGTTSNVYTPSRIVSLGLNVKF</sequence>
<dbReference type="InterPro" id="IPR023996">
    <property type="entry name" value="TonB-dep_OMP_SusC/RagA"/>
</dbReference>
<gene>
    <name evidence="9" type="ORF">RNZ46_09475</name>
</gene>
<keyword evidence="10" id="KW-1185">Reference proteome</keyword>
<dbReference type="InterPro" id="IPR036942">
    <property type="entry name" value="Beta-barrel_TonB_sf"/>
</dbReference>
<dbReference type="SUPFAM" id="SSF56935">
    <property type="entry name" value="Porins"/>
    <property type="match status" value="1"/>
</dbReference>
<keyword evidence="2 7" id="KW-0813">Transport</keyword>
<dbReference type="EMBL" id="CP136521">
    <property type="protein sequence ID" value="WOD42226.1"/>
    <property type="molecule type" value="Genomic_DNA"/>
</dbReference>
<dbReference type="Gene3D" id="2.60.40.1120">
    <property type="entry name" value="Carboxypeptidase-like, regulatory domain"/>
    <property type="match status" value="1"/>
</dbReference>
<name>A0AA97HNN8_9FLAO</name>
<dbReference type="InterPro" id="IPR039426">
    <property type="entry name" value="TonB-dep_rcpt-like"/>
</dbReference>
<dbReference type="KEGG" id="hws:RNZ46_09475"/>
<feature type="domain" description="TonB-dependent receptor plug" evidence="8">
    <location>
        <begin position="202"/>
        <end position="309"/>
    </location>
</feature>
<evidence type="ECO:0000256" key="4">
    <source>
        <dbReference type="ARBA" id="ARBA00022692"/>
    </source>
</evidence>
<evidence type="ECO:0000256" key="2">
    <source>
        <dbReference type="ARBA" id="ARBA00022448"/>
    </source>
</evidence>
<comment type="subcellular location">
    <subcellularLocation>
        <location evidence="1 7">Cell outer membrane</location>
        <topology evidence="1 7">Multi-pass membrane protein</topology>
    </subcellularLocation>
</comment>
<dbReference type="AlphaFoldDB" id="A0AA97HNN8"/>
<dbReference type="Proteomes" id="UP001302486">
    <property type="component" value="Chromosome"/>
</dbReference>
<evidence type="ECO:0000256" key="7">
    <source>
        <dbReference type="PROSITE-ProRule" id="PRU01360"/>
    </source>
</evidence>
<keyword evidence="4 7" id="KW-0812">Transmembrane</keyword>
<evidence type="ECO:0000313" key="9">
    <source>
        <dbReference type="EMBL" id="WOD42226.1"/>
    </source>
</evidence>
<evidence type="ECO:0000313" key="10">
    <source>
        <dbReference type="Proteomes" id="UP001302486"/>
    </source>
</evidence>
<keyword evidence="5 7" id="KW-0472">Membrane</keyword>
<keyword evidence="6 7" id="KW-0998">Cell outer membrane</keyword>
<dbReference type="Gene3D" id="2.40.170.20">
    <property type="entry name" value="TonB-dependent receptor, beta-barrel domain"/>
    <property type="match status" value="1"/>
</dbReference>